<proteinExistence type="predicted"/>
<reference evidence="1" key="1">
    <citation type="submission" date="2023-10" db="EMBL/GenBank/DDBJ databases">
        <title>Genome assembly of Pristionchus species.</title>
        <authorList>
            <person name="Yoshida K."/>
            <person name="Sommer R.J."/>
        </authorList>
    </citation>
    <scope>NUCLEOTIDE SEQUENCE</scope>
    <source>
        <strain evidence="1">RS5133</strain>
    </source>
</reference>
<evidence type="ECO:0000313" key="1">
    <source>
        <dbReference type="EMBL" id="GMT36879.1"/>
    </source>
</evidence>
<accession>A0AAV5X491</accession>
<dbReference type="Proteomes" id="UP001432322">
    <property type="component" value="Unassembled WGS sequence"/>
</dbReference>
<dbReference type="EMBL" id="BTSY01000007">
    <property type="protein sequence ID" value="GMT36879.1"/>
    <property type="molecule type" value="Genomic_DNA"/>
</dbReference>
<evidence type="ECO:0000313" key="2">
    <source>
        <dbReference type="Proteomes" id="UP001432322"/>
    </source>
</evidence>
<dbReference type="AlphaFoldDB" id="A0AAV5X491"/>
<protein>
    <submittedName>
        <fullName evidence="1">Uncharacterized protein</fullName>
    </submittedName>
</protein>
<feature type="non-terminal residue" evidence="1">
    <location>
        <position position="105"/>
    </location>
</feature>
<name>A0AAV5X491_9BILA</name>
<feature type="non-terminal residue" evidence="1">
    <location>
        <position position="1"/>
    </location>
</feature>
<keyword evidence="2" id="KW-1185">Reference proteome</keyword>
<sequence>LEDARNGRSADGARQKQAALLACLAPLERAVHMQMMHAVDHNADFLLHVEALHADCASSVHGRILLEIPSTGISLDPILALREHSLNRREDLGHFPGASHVASSV</sequence>
<organism evidence="1 2">
    <name type="scientific">Pristionchus fissidentatus</name>
    <dbReference type="NCBI Taxonomy" id="1538716"/>
    <lineage>
        <taxon>Eukaryota</taxon>
        <taxon>Metazoa</taxon>
        <taxon>Ecdysozoa</taxon>
        <taxon>Nematoda</taxon>
        <taxon>Chromadorea</taxon>
        <taxon>Rhabditida</taxon>
        <taxon>Rhabditina</taxon>
        <taxon>Diplogasteromorpha</taxon>
        <taxon>Diplogasteroidea</taxon>
        <taxon>Neodiplogasteridae</taxon>
        <taxon>Pristionchus</taxon>
    </lineage>
</organism>
<gene>
    <name evidence="1" type="ORF">PFISCL1PPCAC_28176</name>
</gene>
<comment type="caution">
    <text evidence="1">The sequence shown here is derived from an EMBL/GenBank/DDBJ whole genome shotgun (WGS) entry which is preliminary data.</text>
</comment>